<dbReference type="SUPFAM" id="SSF53955">
    <property type="entry name" value="Lysozyme-like"/>
    <property type="match status" value="1"/>
</dbReference>
<protein>
    <recommendedName>
        <fullName evidence="7">peptidoglycan glycosyltransferase</fullName>
        <ecNumber evidence="7">2.4.99.28</ecNumber>
    </recommendedName>
</protein>
<feature type="transmembrane region" description="Helical" evidence="10">
    <location>
        <begin position="33"/>
        <end position="53"/>
    </location>
</feature>
<dbReference type="PANTHER" id="PTHR32282">
    <property type="entry name" value="BINDING PROTEIN TRANSPEPTIDASE, PUTATIVE-RELATED"/>
    <property type="match status" value="1"/>
</dbReference>
<dbReference type="Gene3D" id="1.10.3810.10">
    <property type="entry name" value="Biosynthetic peptidoglycan transglycosylase-like"/>
    <property type="match status" value="1"/>
</dbReference>
<dbReference type="Pfam" id="PF00912">
    <property type="entry name" value="Transgly"/>
    <property type="match status" value="1"/>
</dbReference>
<dbReference type="SUPFAM" id="SSF56601">
    <property type="entry name" value="beta-lactamase/transpeptidase-like"/>
    <property type="match status" value="2"/>
</dbReference>
<keyword evidence="4" id="KW-0328">Glycosyltransferase</keyword>
<comment type="pathway">
    <text evidence="1">Cell wall biogenesis; peptidoglycan biosynthesis.</text>
</comment>
<comment type="catalytic activity">
    <reaction evidence="8">
        <text>[GlcNAc-(1-&gt;4)-Mur2Ac(oyl-L-Ala-gamma-D-Glu-L-Lys-D-Ala-D-Ala)](n)-di-trans,octa-cis-undecaprenyl diphosphate + beta-D-GlcNAc-(1-&gt;4)-Mur2Ac(oyl-L-Ala-gamma-D-Glu-L-Lys-D-Ala-D-Ala)-di-trans,octa-cis-undecaprenyl diphosphate = [GlcNAc-(1-&gt;4)-Mur2Ac(oyl-L-Ala-gamma-D-Glu-L-Lys-D-Ala-D-Ala)](n+1)-di-trans,octa-cis-undecaprenyl diphosphate + di-trans,octa-cis-undecaprenyl diphosphate + H(+)</text>
        <dbReference type="Rhea" id="RHEA:23708"/>
        <dbReference type="Rhea" id="RHEA-COMP:9602"/>
        <dbReference type="Rhea" id="RHEA-COMP:9603"/>
        <dbReference type="ChEBI" id="CHEBI:15378"/>
        <dbReference type="ChEBI" id="CHEBI:58405"/>
        <dbReference type="ChEBI" id="CHEBI:60033"/>
        <dbReference type="ChEBI" id="CHEBI:78435"/>
        <dbReference type="EC" id="2.4.99.28"/>
    </reaction>
</comment>
<organism evidence="12 13">
    <name type="scientific">Pseudomonas shahriarae</name>
    <dbReference type="NCBI Taxonomy" id="2745512"/>
    <lineage>
        <taxon>Bacteria</taxon>
        <taxon>Pseudomonadati</taxon>
        <taxon>Pseudomonadota</taxon>
        <taxon>Gammaproteobacteria</taxon>
        <taxon>Pseudomonadales</taxon>
        <taxon>Pseudomonadaceae</taxon>
        <taxon>Pseudomonas</taxon>
    </lineage>
</organism>
<sequence length="1029" mass="114050">MGALWQTNSTKAAVPTDSPDEQPPPQKPRKRRYAWRMLWLLLVMGLIALGFAASREVRTSKWQAREFSRLAATLTYSVQPGPSDAIVYPGAGPFDQRLGYSALGDFLPRLLKRDYLIQSQARFSDALMNYTRHGLFVPYAEKVQAGLSITDCRGTALYQFSYPQQLYPSFADIPPLVVNSLLFIENRELLNPAQPQANPAVDWPRFAKAAWSQVAKVLHLPGQTAGGSTLATQLEKYRHSPDGLTLSGGEKIRQMISASVRTYQNGPQTLKARQNLVRDYLNSVPLSAVPGHGEVHGMAEGLRVWYGADFNQTNALLAGSDPQSLAQKGLALREVLSLMIAQRRPSHYLTKGRDELAQLTDSHIRLLAQNGVIEPALSTAALASQVNYRDWQQQPTLRPIETNKGISVARSRLAALLNRPLYDLDRLDLAATSTLQSDLQTQATEYLKRLADPSVAGQLGLLGPRLLTAASTAQVRYSFNLYEMTPDGARVRVQTDNTDQPFDINESSKLELGSTAKLRVLTTYLQIIGELHERYAGQTPAALKKVVFDEQDRLSRWAVDYLVQNSDRSLANMLDAALDRQYSASPGERFFTGGGLHHFNNFRNEDNGRNPTLRDALRESINLPFIRLMRDLVRYSTYQAPGNSAQLLKDDNDPRRQEYLAQFADREGKTFLLRFWKKYRNKDTQARLATFLDSIHPTAIRLAAVHRYLLPQASQQSFNSFVRSHLTGTKAAEKLTDARLEKLYQDYGPGAYDLPDQGYIAKVHPLDLWLLGYLLNTPDATFTQAVAASQYERQEVYGWLFKSSHKSARDSRIRTMLEIEAFLDIHQRWQAVGYPFDHLVPSLATAIGSSGDRPAALAELVGTILNDGVREPTLRIDSLHFAPGTPYETRLVNHPDKGKRVMPSEVATALRSALSQVVDAGTAKRLSGSFKLADGTPLAMGGKTGTGDNRIEAIGAGGRVLSSKAINRTATFVFYIGDRHFGTLTAFVPGNGAQNFTFTSALPVQVLKGMAPVLTPYLQPAGHTLCRAP</sequence>
<dbReference type="InterPro" id="IPR001264">
    <property type="entry name" value="Glyco_trans_51"/>
</dbReference>
<evidence type="ECO:0000256" key="9">
    <source>
        <dbReference type="SAM" id="MobiDB-lite"/>
    </source>
</evidence>
<dbReference type="InterPro" id="IPR036950">
    <property type="entry name" value="PBP_transglycosylase"/>
</dbReference>
<dbReference type="EMBL" id="JAMDHD010000014">
    <property type="protein sequence ID" value="MDD0984902.1"/>
    <property type="molecule type" value="Genomic_DNA"/>
</dbReference>
<dbReference type="InterPro" id="IPR012338">
    <property type="entry name" value="Beta-lactam/transpept-like"/>
</dbReference>
<keyword evidence="10" id="KW-0812">Transmembrane</keyword>
<feature type="region of interest" description="Disordered" evidence="9">
    <location>
        <begin position="1"/>
        <end position="29"/>
    </location>
</feature>
<evidence type="ECO:0000256" key="10">
    <source>
        <dbReference type="SAM" id="Phobius"/>
    </source>
</evidence>
<evidence type="ECO:0000256" key="6">
    <source>
        <dbReference type="ARBA" id="ARBA00023268"/>
    </source>
</evidence>
<dbReference type="InterPro" id="IPR023346">
    <property type="entry name" value="Lysozyme-like_dom_sf"/>
</dbReference>
<reference evidence="12" key="1">
    <citation type="submission" date="2022-05" db="EMBL/GenBank/DDBJ databases">
        <title>Novel Pseudomonas spp. Isolated from a Rainbow Trout Aquaculture Facility.</title>
        <authorList>
            <person name="Testerman T."/>
            <person name="Graf J."/>
        </authorList>
    </citation>
    <scope>NUCLEOTIDE SEQUENCE</scope>
    <source>
        <strain evidence="12">ID1050</strain>
    </source>
</reference>
<keyword evidence="3" id="KW-0645">Protease</keyword>
<evidence type="ECO:0000256" key="2">
    <source>
        <dbReference type="ARBA" id="ARBA00022645"/>
    </source>
</evidence>
<dbReference type="Proteomes" id="UP001148189">
    <property type="component" value="Unassembled WGS sequence"/>
</dbReference>
<keyword evidence="6" id="KW-0511">Multifunctional enzyme</keyword>
<evidence type="ECO:0000256" key="1">
    <source>
        <dbReference type="ARBA" id="ARBA00004752"/>
    </source>
</evidence>
<keyword evidence="10" id="KW-0472">Membrane</keyword>
<proteinExistence type="predicted"/>
<dbReference type="Gene3D" id="3.40.710.10">
    <property type="entry name" value="DD-peptidase/beta-lactamase superfamily"/>
    <property type="match status" value="1"/>
</dbReference>
<accession>A0ABT5N8M3</accession>
<gene>
    <name evidence="12" type="ORF">M5G21_08010</name>
</gene>
<dbReference type="PANTHER" id="PTHR32282:SF24">
    <property type="entry name" value="GLYCOSYL TRANSFERASE FAMILY 51 DOMAIN-CONTAINING PROTEIN"/>
    <property type="match status" value="1"/>
</dbReference>
<evidence type="ECO:0000256" key="4">
    <source>
        <dbReference type="ARBA" id="ARBA00022676"/>
    </source>
</evidence>
<keyword evidence="13" id="KW-1185">Reference proteome</keyword>
<keyword evidence="2" id="KW-0121">Carboxypeptidase</keyword>
<feature type="compositionally biased region" description="Polar residues" evidence="9">
    <location>
        <begin position="1"/>
        <end position="11"/>
    </location>
</feature>
<name>A0ABT5N8M3_9PSED</name>
<evidence type="ECO:0000313" key="12">
    <source>
        <dbReference type="EMBL" id="MDD0984902.1"/>
    </source>
</evidence>
<evidence type="ECO:0000256" key="7">
    <source>
        <dbReference type="ARBA" id="ARBA00044770"/>
    </source>
</evidence>
<dbReference type="InterPro" id="IPR050396">
    <property type="entry name" value="Glycosyltr_51/Transpeptidase"/>
</dbReference>
<dbReference type="EC" id="2.4.99.28" evidence="7"/>
<evidence type="ECO:0000313" key="13">
    <source>
        <dbReference type="Proteomes" id="UP001148189"/>
    </source>
</evidence>
<evidence type="ECO:0000256" key="8">
    <source>
        <dbReference type="ARBA" id="ARBA00049902"/>
    </source>
</evidence>
<evidence type="ECO:0000259" key="11">
    <source>
        <dbReference type="Pfam" id="PF00912"/>
    </source>
</evidence>
<dbReference type="RefSeq" id="WP_273865333.1">
    <property type="nucleotide sequence ID" value="NZ_JAMDHD010000014.1"/>
</dbReference>
<evidence type="ECO:0000256" key="5">
    <source>
        <dbReference type="ARBA" id="ARBA00022679"/>
    </source>
</evidence>
<keyword evidence="10" id="KW-1133">Transmembrane helix</keyword>
<keyword evidence="5" id="KW-0808">Transferase</keyword>
<feature type="domain" description="Glycosyl transferase family 51" evidence="11">
    <location>
        <begin position="156"/>
        <end position="353"/>
    </location>
</feature>
<comment type="caution">
    <text evidence="12">The sequence shown here is derived from an EMBL/GenBank/DDBJ whole genome shotgun (WGS) entry which is preliminary data.</text>
</comment>
<evidence type="ECO:0000256" key="3">
    <source>
        <dbReference type="ARBA" id="ARBA00022670"/>
    </source>
</evidence>
<keyword evidence="3" id="KW-0378">Hydrolase</keyword>